<gene>
    <name evidence="1" type="ORF">UFOVP417_44</name>
</gene>
<sequence>MPRFVEFTTNFATGELDPLLRARVDLQAYNNALAKATNVLIQPQGGLRRRPGTKHIFELPNASAGAGNTANGVRLVPFQFSVSDSYMLCFTHNRMHVIKNGAVVANINGSGNSYLTTTISSDIVDDMCWTQSADTLIVVHPDLQPVRITRTSDSAWTATAITFDSIPKYAFNIDFHTNIGSTLTPSAVSGNVTLTASATNHDSGGAQAGTSTTITLKSTASATDDIYNGMYVTITGGTGVGQVRIIDDYVGSTKVATVDVPFSPAPDNTSNYLVTTWTTQSVNQYVNVQPQGRARILRYVSATVVEAVTEYPFFNTNVIDAGRWELEHNYEDVWSSAKGWPRTVTFHEGRLYFGGSKSRPSTVWGSKIGLFFDFVPTESLDDDAVEATLDTNDLNVITDIISGRDFQVFTTGGEFFIPQQGSDPVTPLTFTFKNVSRNGIKPGTRVQSVESGSIYIQRQGKSLNEFIFNDTQLTYITQRISLLSGHLLKGPQRIALRKASSTEEADLLLMTNTDDGSMAAFSIMRSQQVTSPSEFTTDGFFIDVGVDVNSIYVVTWRSFNGVNRYFIELFGYEYFTDCAFVGGSAGGVGSGLPHIGKSLNVICDGSPQGNETVSAGGAVTFDRESVTSYEVGLPINVYVKTMPAEVKLQTGSRVSFKKRIVEISAIVNKTQNMIINNQPVAFRLLDNPLLDDPIPEFTGIKRVNGVLGYNREQSIEVSQNLPVKMNLLGLDYRVAVFSGT</sequence>
<organism evidence="1">
    <name type="scientific">uncultured Caudovirales phage</name>
    <dbReference type="NCBI Taxonomy" id="2100421"/>
    <lineage>
        <taxon>Viruses</taxon>
        <taxon>Duplodnaviria</taxon>
        <taxon>Heunggongvirae</taxon>
        <taxon>Uroviricota</taxon>
        <taxon>Caudoviricetes</taxon>
        <taxon>Peduoviridae</taxon>
        <taxon>Maltschvirus</taxon>
        <taxon>Maltschvirus maltsch</taxon>
    </lineage>
</organism>
<protein>
    <recommendedName>
        <fullName evidence="2">Ubiquitin-activating enzyme E1, FCCH domain containing protein</fullName>
    </recommendedName>
</protein>
<accession>A0A6J5M840</accession>
<dbReference type="EMBL" id="LR796393">
    <property type="protein sequence ID" value="CAB4141523.1"/>
    <property type="molecule type" value="Genomic_DNA"/>
</dbReference>
<name>A0A6J5M840_9CAUD</name>
<evidence type="ECO:0008006" key="2">
    <source>
        <dbReference type="Google" id="ProtNLM"/>
    </source>
</evidence>
<evidence type="ECO:0000313" key="1">
    <source>
        <dbReference type="EMBL" id="CAB4141523.1"/>
    </source>
</evidence>
<reference evidence="1" key="1">
    <citation type="submission" date="2020-04" db="EMBL/GenBank/DDBJ databases">
        <authorList>
            <person name="Chiriac C."/>
            <person name="Salcher M."/>
            <person name="Ghai R."/>
            <person name="Kavagutti S V."/>
        </authorList>
    </citation>
    <scope>NUCLEOTIDE SEQUENCE</scope>
</reference>
<proteinExistence type="predicted"/>